<feature type="region of interest" description="Disordered" evidence="1">
    <location>
        <begin position="319"/>
        <end position="374"/>
    </location>
</feature>
<dbReference type="Proteomes" id="UP000799118">
    <property type="component" value="Unassembled WGS sequence"/>
</dbReference>
<dbReference type="SUPFAM" id="SSF53335">
    <property type="entry name" value="S-adenosyl-L-methionine-dependent methyltransferases"/>
    <property type="match status" value="1"/>
</dbReference>
<dbReference type="CDD" id="cd02440">
    <property type="entry name" value="AdoMet_MTases"/>
    <property type="match status" value="1"/>
</dbReference>
<dbReference type="AlphaFoldDB" id="A0A6A4HI56"/>
<feature type="compositionally biased region" description="Polar residues" evidence="1">
    <location>
        <begin position="319"/>
        <end position="334"/>
    </location>
</feature>
<sequence length="532" mass="60546">MLARITSLPSSHSLVTDGKRPRLKETQFTYKHGQKLHSETAEKVPYCLAYNRSLLEIEYLDGHFVKYLRQGSVSFIDFPEIPTHCLDLGCGAGSWVIEAAKEWPSTHFVGFDLVNVQLPLNLLDPSLEERIKWIYGNFLTTKLPFEDDEFDHIHVQSIALGVPENKWGVLFDEICRVLRPGGSIEMVEDDVLFPVLPRWFTAPMRARPRRADSVHLPEGSLRGKFSSPPESSTPHDHALLESLYKSVFEHRFVNMKPSAVLPSYFTTYFRHVTLGPPLPPQMATAYAVGPLGLDLDQRASVLPPVSSSVPTRPISLSFSSAMSKESSTSDSSQASREKSHSFSSADVLSSVTTSDTDIQSEDLPSPPPRDLYTLETSGLANNTASRVPLVSPERLKSLKERSLAMHLYRTYNIVLGCQEALWEELKDRIRNRKCELEPFGWEDEDEFEEVQNRKKFERLLERYRNDMQLRVSLWCSVKDIGWPLPPREPLTKAELIEEERMREAMLEARRNATFEDQQLPCRSVRVLVGFKP</sequence>
<evidence type="ECO:0000259" key="2">
    <source>
        <dbReference type="Pfam" id="PF13649"/>
    </source>
</evidence>
<feature type="region of interest" description="Disordered" evidence="1">
    <location>
        <begin position="211"/>
        <end position="234"/>
    </location>
</feature>
<organism evidence="3 4">
    <name type="scientific">Gymnopus androsaceus JB14</name>
    <dbReference type="NCBI Taxonomy" id="1447944"/>
    <lineage>
        <taxon>Eukaryota</taxon>
        <taxon>Fungi</taxon>
        <taxon>Dikarya</taxon>
        <taxon>Basidiomycota</taxon>
        <taxon>Agaricomycotina</taxon>
        <taxon>Agaricomycetes</taxon>
        <taxon>Agaricomycetidae</taxon>
        <taxon>Agaricales</taxon>
        <taxon>Marasmiineae</taxon>
        <taxon>Omphalotaceae</taxon>
        <taxon>Gymnopus</taxon>
    </lineage>
</organism>
<name>A0A6A4HI56_9AGAR</name>
<dbReference type="OrthoDB" id="2013972at2759"/>
<dbReference type="PANTHER" id="PTHR43591">
    <property type="entry name" value="METHYLTRANSFERASE"/>
    <property type="match status" value="1"/>
</dbReference>
<dbReference type="GO" id="GO:0008168">
    <property type="term" value="F:methyltransferase activity"/>
    <property type="evidence" value="ECO:0007669"/>
    <property type="project" value="TreeGrafter"/>
</dbReference>
<keyword evidence="4" id="KW-1185">Reference proteome</keyword>
<dbReference type="InterPro" id="IPR029063">
    <property type="entry name" value="SAM-dependent_MTases_sf"/>
</dbReference>
<evidence type="ECO:0000313" key="4">
    <source>
        <dbReference type="Proteomes" id="UP000799118"/>
    </source>
</evidence>
<accession>A0A6A4HI56</accession>
<evidence type="ECO:0000256" key="1">
    <source>
        <dbReference type="SAM" id="MobiDB-lite"/>
    </source>
</evidence>
<dbReference type="Gene3D" id="3.40.50.150">
    <property type="entry name" value="Vaccinia Virus protein VP39"/>
    <property type="match status" value="1"/>
</dbReference>
<protein>
    <recommendedName>
        <fullName evidence="2">Methyltransferase domain-containing protein</fullName>
    </recommendedName>
</protein>
<evidence type="ECO:0000313" key="3">
    <source>
        <dbReference type="EMBL" id="KAE9398462.1"/>
    </source>
</evidence>
<reference evidence="3" key="1">
    <citation type="journal article" date="2019" name="Environ. Microbiol.">
        <title>Fungal ecological strategies reflected in gene transcription - a case study of two litter decomposers.</title>
        <authorList>
            <person name="Barbi F."/>
            <person name="Kohler A."/>
            <person name="Barry K."/>
            <person name="Baskaran P."/>
            <person name="Daum C."/>
            <person name="Fauchery L."/>
            <person name="Ihrmark K."/>
            <person name="Kuo A."/>
            <person name="LaButti K."/>
            <person name="Lipzen A."/>
            <person name="Morin E."/>
            <person name="Grigoriev I.V."/>
            <person name="Henrissat B."/>
            <person name="Lindahl B."/>
            <person name="Martin F."/>
        </authorList>
    </citation>
    <scope>NUCLEOTIDE SEQUENCE</scope>
    <source>
        <strain evidence="3">JB14</strain>
    </source>
</reference>
<feature type="domain" description="Methyltransferase" evidence="2">
    <location>
        <begin position="86"/>
        <end position="182"/>
    </location>
</feature>
<dbReference type="EMBL" id="ML769482">
    <property type="protein sequence ID" value="KAE9398462.1"/>
    <property type="molecule type" value="Genomic_DNA"/>
</dbReference>
<dbReference type="PANTHER" id="PTHR43591:SF24">
    <property type="entry name" value="2-METHOXY-6-POLYPRENYL-1,4-BENZOQUINOL METHYLASE, MITOCHONDRIAL"/>
    <property type="match status" value="1"/>
</dbReference>
<proteinExistence type="predicted"/>
<dbReference type="Pfam" id="PF13649">
    <property type="entry name" value="Methyltransf_25"/>
    <property type="match status" value="1"/>
</dbReference>
<feature type="compositionally biased region" description="Polar residues" evidence="1">
    <location>
        <begin position="341"/>
        <end position="357"/>
    </location>
</feature>
<gene>
    <name evidence="3" type="ORF">BT96DRAFT_965928</name>
</gene>
<dbReference type="InterPro" id="IPR041698">
    <property type="entry name" value="Methyltransf_25"/>
</dbReference>